<evidence type="ECO:0000256" key="2">
    <source>
        <dbReference type="ARBA" id="ARBA00006883"/>
    </source>
</evidence>
<evidence type="ECO:0000256" key="4">
    <source>
        <dbReference type="ARBA" id="ARBA00022679"/>
    </source>
</evidence>
<dbReference type="CDD" id="cd01918">
    <property type="entry name" value="HprK_C"/>
    <property type="match status" value="1"/>
</dbReference>
<dbReference type="Proteomes" id="UP000885672">
    <property type="component" value="Unassembled WGS sequence"/>
</dbReference>
<dbReference type="Pfam" id="PF07475">
    <property type="entry name" value="Hpr_kinase_C"/>
    <property type="match status" value="1"/>
</dbReference>
<keyword evidence="7" id="KW-0067">ATP-binding</keyword>
<keyword evidence="8" id="KW-0511">Multifunctional enzyme</keyword>
<dbReference type="SUPFAM" id="SSF75138">
    <property type="entry name" value="HprK N-terminal domain-like"/>
    <property type="match status" value="1"/>
</dbReference>
<keyword evidence="4" id="KW-0808">Transferase</keyword>
<accession>A0A7V0T6D7</accession>
<evidence type="ECO:0000256" key="7">
    <source>
        <dbReference type="ARBA" id="ARBA00022840"/>
    </source>
</evidence>
<gene>
    <name evidence="13" type="primary">hprK</name>
    <name evidence="13" type="ORF">ENN51_05720</name>
</gene>
<dbReference type="AlphaFoldDB" id="A0A7V0T6D7"/>
<proteinExistence type="inferred from homology"/>
<evidence type="ECO:0000259" key="11">
    <source>
        <dbReference type="Pfam" id="PF02603"/>
    </source>
</evidence>
<evidence type="ECO:0000256" key="1">
    <source>
        <dbReference type="ARBA" id="ARBA00001120"/>
    </source>
</evidence>
<dbReference type="InterPro" id="IPR011126">
    <property type="entry name" value="Hpr_kin/Pase_Hpr_N"/>
</dbReference>
<dbReference type="PANTHER" id="PTHR30305">
    <property type="entry name" value="PROTEIN YJDM-RELATED"/>
    <property type="match status" value="1"/>
</dbReference>
<dbReference type="PANTHER" id="PTHR30305:SF1">
    <property type="entry name" value="HPR KINASE_PHOSPHORYLASE"/>
    <property type="match status" value="1"/>
</dbReference>
<evidence type="ECO:0000256" key="3">
    <source>
        <dbReference type="ARBA" id="ARBA00022527"/>
    </source>
</evidence>
<feature type="region of interest" description="Disordered" evidence="10">
    <location>
        <begin position="1"/>
        <end position="26"/>
    </location>
</feature>
<protein>
    <submittedName>
        <fullName evidence="13">HPr(Ser) kinase/phosphatase</fullName>
    </submittedName>
</protein>
<dbReference type="InterPro" id="IPR028979">
    <property type="entry name" value="Ser_kin/Pase_Hpr-like_N_sf"/>
</dbReference>
<reference evidence="13" key="1">
    <citation type="journal article" date="2020" name="mSystems">
        <title>Genome- and Community-Level Interaction Insights into Carbon Utilization and Element Cycling Functions of Hydrothermarchaeota in Hydrothermal Sediment.</title>
        <authorList>
            <person name="Zhou Z."/>
            <person name="Liu Y."/>
            <person name="Xu W."/>
            <person name="Pan J."/>
            <person name="Luo Z.H."/>
            <person name="Li M."/>
        </authorList>
    </citation>
    <scope>NUCLEOTIDE SEQUENCE [LARGE SCALE GENOMIC DNA]</scope>
    <source>
        <strain evidence="13">SpSt-1182</strain>
    </source>
</reference>
<feature type="non-terminal residue" evidence="13">
    <location>
        <position position="347"/>
    </location>
</feature>
<dbReference type="Gene3D" id="3.40.1390.20">
    <property type="entry name" value="HprK N-terminal domain-like"/>
    <property type="match status" value="1"/>
</dbReference>
<dbReference type="InterPro" id="IPR011104">
    <property type="entry name" value="Hpr_kin/Pase_C"/>
</dbReference>
<keyword evidence="6 13" id="KW-0418">Kinase</keyword>
<feature type="domain" description="HPr(Ser) kinase/phosphorylase N-terminal" evidence="11">
    <location>
        <begin position="35"/>
        <end position="156"/>
    </location>
</feature>
<evidence type="ECO:0000313" key="13">
    <source>
        <dbReference type="EMBL" id="HDQ99763.1"/>
    </source>
</evidence>
<dbReference type="GO" id="GO:0000155">
    <property type="term" value="F:phosphorelay sensor kinase activity"/>
    <property type="evidence" value="ECO:0007669"/>
    <property type="project" value="InterPro"/>
</dbReference>
<sequence length="347" mass="38297">MAEEARPPGTEPPEGRPTADAPTESKRMSVGALLSEMQEEWHLRVIAGTAGLDRNFIVTPDIHRPGMALAGHTGIFLADRIQIVGSTELEYLRGIDEETARAAVRRVFELGPPCYIVAKGLELPAVWAKEADRTGIPVLSTPLDTTPFIHRLGAYLDYRLAPEAFVHGELVDVFGVGLLITGQSGIGKSECALDLVDRGHRLIADDIVKILRRGTGILMGYSAARSPMLGHHIEIRGVGIVDVSTLYGVRAIRVQKRIEIEVNLVHWKQGMDYERVGIEDQLTPILGVRIPRVQIPVIPGKNLALVLEVIAKNHILKVFGYHPAKVYNDELMRVMTRSRRVDPFITD</sequence>
<comment type="catalytic activity">
    <reaction evidence="1">
        <text>[HPr protein]-L-serine + ATP = [HPr protein]-O-phospho-L-serine + ADP + H(+)</text>
        <dbReference type="Rhea" id="RHEA:46600"/>
        <dbReference type="Rhea" id="RHEA-COMP:11602"/>
        <dbReference type="Rhea" id="RHEA-COMP:11603"/>
        <dbReference type="ChEBI" id="CHEBI:15378"/>
        <dbReference type="ChEBI" id="CHEBI:29999"/>
        <dbReference type="ChEBI" id="CHEBI:30616"/>
        <dbReference type="ChEBI" id="CHEBI:83421"/>
        <dbReference type="ChEBI" id="CHEBI:456216"/>
    </reaction>
</comment>
<organism evidence="13">
    <name type="scientific">candidate division WOR-3 bacterium</name>
    <dbReference type="NCBI Taxonomy" id="2052148"/>
    <lineage>
        <taxon>Bacteria</taxon>
        <taxon>Bacteria division WOR-3</taxon>
    </lineage>
</organism>
<keyword evidence="3" id="KW-0723">Serine/threonine-protein kinase</keyword>
<name>A0A7V0T6D7_UNCW3</name>
<comment type="caution">
    <text evidence="13">The sequence shown here is derived from an EMBL/GenBank/DDBJ whole genome shotgun (WGS) entry which is preliminary data.</text>
</comment>
<dbReference type="InterPro" id="IPR003755">
    <property type="entry name" value="HPr(Ser)_kin/Pase"/>
</dbReference>
<evidence type="ECO:0000256" key="6">
    <source>
        <dbReference type="ARBA" id="ARBA00022777"/>
    </source>
</evidence>
<dbReference type="InterPro" id="IPR027417">
    <property type="entry name" value="P-loop_NTPase"/>
</dbReference>
<dbReference type="Pfam" id="PF02603">
    <property type="entry name" value="Hpr_kinase_N"/>
    <property type="match status" value="1"/>
</dbReference>
<comment type="similarity">
    <text evidence="2">Belongs to the HPrK/P family.</text>
</comment>
<dbReference type="EMBL" id="DSBX01000214">
    <property type="protein sequence ID" value="HDQ99763.1"/>
    <property type="molecule type" value="Genomic_DNA"/>
</dbReference>
<evidence type="ECO:0000256" key="8">
    <source>
        <dbReference type="ARBA" id="ARBA00023268"/>
    </source>
</evidence>
<dbReference type="HAMAP" id="MF_01249">
    <property type="entry name" value="HPr_kinase"/>
    <property type="match status" value="1"/>
</dbReference>
<feature type="domain" description="HPr kinase/phosphorylase C-terminal" evidence="12">
    <location>
        <begin position="159"/>
        <end position="328"/>
    </location>
</feature>
<evidence type="ECO:0000256" key="5">
    <source>
        <dbReference type="ARBA" id="ARBA00022741"/>
    </source>
</evidence>
<dbReference type="GO" id="GO:0005524">
    <property type="term" value="F:ATP binding"/>
    <property type="evidence" value="ECO:0007669"/>
    <property type="project" value="UniProtKB-KW"/>
</dbReference>
<evidence type="ECO:0000259" key="12">
    <source>
        <dbReference type="Pfam" id="PF07475"/>
    </source>
</evidence>
<dbReference type="GO" id="GO:0006109">
    <property type="term" value="P:regulation of carbohydrate metabolic process"/>
    <property type="evidence" value="ECO:0007669"/>
    <property type="project" value="InterPro"/>
</dbReference>
<keyword evidence="5" id="KW-0547">Nucleotide-binding</keyword>
<dbReference type="SUPFAM" id="SSF53795">
    <property type="entry name" value="PEP carboxykinase-like"/>
    <property type="match status" value="1"/>
</dbReference>
<dbReference type="NCBIfam" id="TIGR00679">
    <property type="entry name" value="hpr-ser"/>
    <property type="match status" value="1"/>
</dbReference>
<evidence type="ECO:0000256" key="10">
    <source>
        <dbReference type="SAM" id="MobiDB-lite"/>
    </source>
</evidence>
<comment type="catalytic activity">
    <reaction evidence="9">
        <text>[HPr protein]-O-phospho-L-serine + phosphate + H(+) = [HPr protein]-L-serine + diphosphate</text>
        <dbReference type="Rhea" id="RHEA:46604"/>
        <dbReference type="Rhea" id="RHEA-COMP:11602"/>
        <dbReference type="Rhea" id="RHEA-COMP:11603"/>
        <dbReference type="ChEBI" id="CHEBI:15378"/>
        <dbReference type="ChEBI" id="CHEBI:29999"/>
        <dbReference type="ChEBI" id="CHEBI:33019"/>
        <dbReference type="ChEBI" id="CHEBI:43474"/>
        <dbReference type="ChEBI" id="CHEBI:83421"/>
    </reaction>
</comment>
<dbReference type="GO" id="GO:0004674">
    <property type="term" value="F:protein serine/threonine kinase activity"/>
    <property type="evidence" value="ECO:0007669"/>
    <property type="project" value="UniProtKB-KW"/>
</dbReference>
<evidence type="ECO:0000256" key="9">
    <source>
        <dbReference type="ARBA" id="ARBA00047657"/>
    </source>
</evidence>
<dbReference type="Gene3D" id="3.40.50.300">
    <property type="entry name" value="P-loop containing nucleotide triphosphate hydrolases"/>
    <property type="match status" value="1"/>
</dbReference>